<dbReference type="SUPFAM" id="SSF54427">
    <property type="entry name" value="NTF2-like"/>
    <property type="match status" value="1"/>
</dbReference>
<comment type="caution">
    <text evidence="2">The sequence shown here is derived from an EMBL/GenBank/DDBJ whole genome shotgun (WGS) entry which is preliminary data.</text>
</comment>
<evidence type="ECO:0000313" key="3">
    <source>
        <dbReference type="Proteomes" id="UP000664859"/>
    </source>
</evidence>
<dbReference type="Pfam" id="PF08332">
    <property type="entry name" value="CaMKII_AD"/>
    <property type="match status" value="1"/>
</dbReference>
<organism evidence="2 3">
    <name type="scientific">Tribonema minus</name>
    <dbReference type="NCBI Taxonomy" id="303371"/>
    <lineage>
        <taxon>Eukaryota</taxon>
        <taxon>Sar</taxon>
        <taxon>Stramenopiles</taxon>
        <taxon>Ochrophyta</taxon>
        <taxon>PX clade</taxon>
        <taxon>Xanthophyceae</taxon>
        <taxon>Tribonematales</taxon>
        <taxon>Tribonemataceae</taxon>
        <taxon>Tribonema</taxon>
    </lineage>
</organism>
<dbReference type="InterPro" id="IPR013543">
    <property type="entry name" value="Ca/CaM-dep_prot_kinase-assoc"/>
</dbReference>
<gene>
    <name evidence="2" type="ORF">JKP88DRAFT_208654</name>
</gene>
<dbReference type="Proteomes" id="UP000664859">
    <property type="component" value="Unassembled WGS sequence"/>
</dbReference>
<protein>
    <recommendedName>
        <fullName evidence="1">Calcium/calmodulin-dependent protein kinase II association-domain domain-containing protein</fullName>
    </recommendedName>
</protein>
<keyword evidence="3" id="KW-1185">Reference proteome</keyword>
<dbReference type="EMBL" id="JAFCMP010000229">
    <property type="protein sequence ID" value="KAG5182649.1"/>
    <property type="molecule type" value="Genomic_DNA"/>
</dbReference>
<dbReference type="Gene3D" id="3.10.450.50">
    <property type="match status" value="1"/>
</dbReference>
<sequence>MGRRTTDLWLRTVTSGTANAARDTAQLYAPDGVLWGTLSEEVRDTPAEIFDYFDYFANKPHLRVSGYRPLIRVDGDVALNTGYYTFTWDDGSSGGTASKRARYSFVYRRDPLAPTGWTIIDHHSSAMPDAPAKLRHAD</sequence>
<dbReference type="GO" id="GO:0004683">
    <property type="term" value="F:calcium/calmodulin-dependent protein kinase activity"/>
    <property type="evidence" value="ECO:0007669"/>
    <property type="project" value="InterPro"/>
</dbReference>
<feature type="domain" description="Calcium/calmodulin-dependent protein kinase II association-domain" evidence="1">
    <location>
        <begin position="6"/>
        <end position="128"/>
    </location>
</feature>
<dbReference type="InterPro" id="IPR032710">
    <property type="entry name" value="NTF2-like_dom_sf"/>
</dbReference>
<dbReference type="OrthoDB" id="201537at2759"/>
<evidence type="ECO:0000313" key="2">
    <source>
        <dbReference type="EMBL" id="KAG5182649.1"/>
    </source>
</evidence>
<dbReference type="AlphaFoldDB" id="A0A836CEG0"/>
<evidence type="ECO:0000259" key="1">
    <source>
        <dbReference type="Pfam" id="PF08332"/>
    </source>
</evidence>
<proteinExistence type="predicted"/>
<accession>A0A836CEG0</accession>
<reference evidence="2" key="1">
    <citation type="submission" date="2021-02" db="EMBL/GenBank/DDBJ databases">
        <title>First Annotated Genome of the Yellow-green Alga Tribonema minus.</title>
        <authorList>
            <person name="Mahan K.M."/>
        </authorList>
    </citation>
    <scope>NUCLEOTIDE SEQUENCE</scope>
    <source>
        <strain evidence="2">UTEX B ZZ1240</strain>
    </source>
</reference>
<dbReference type="GO" id="GO:0005516">
    <property type="term" value="F:calmodulin binding"/>
    <property type="evidence" value="ECO:0007669"/>
    <property type="project" value="InterPro"/>
</dbReference>
<name>A0A836CEG0_9STRA</name>